<dbReference type="Gene3D" id="3.30.565.10">
    <property type="entry name" value="Histidine kinase-like ATPase, C-terminal domain"/>
    <property type="match status" value="1"/>
</dbReference>
<dbReference type="GO" id="GO:0005886">
    <property type="term" value="C:plasma membrane"/>
    <property type="evidence" value="ECO:0007669"/>
    <property type="project" value="UniProtKB-SubCell"/>
</dbReference>
<dbReference type="InterPro" id="IPR050640">
    <property type="entry name" value="Bact_2-comp_sensor_kinase"/>
</dbReference>
<evidence type="ECO:0000259" key="8">
    <source>
        <dbReference type="PROSITE" id="PS50885"/>
    </source>
</evidence>
<keyword evidence="3" id="KW-0597">Phosphoprotein</keyword>
<sequence length="590" mass="67565">MRNPFKSIKDIGLMTKIFLVMFFSISAITSLITLSTYKMSENLFIETFSITNAKVLKQIKTQIEEFNYSIVNAVNDLEQSPTVMNYLMKTDKTHLEMINSYYDMRFKIEDISRHLDGYDTGITVAGKNVQSFSTNRVYWPISEDLLERHSITKSSLQNPKRLIYHYDTFQVDNMEKSAIVASRALIDRKNEDVYGVLYITMQEPQFQQFYASYTSEGNDVVLINGDGIIVSSNQAELIGQKELELFKVAKEIEARGLSYKSIGFFDREKIVLAEYLSALDLYVVNLIDQKIVVDNIINKKSIVLISLLIIAIATLFIYLISRRLTKSLTHLVFQINNSAKDRFNYYIDVPGSYETRQVATAFNTMLDELREYVDELMITQEKQRHAELTALQQQINPHFLYNTLASIKIIAAQGDIEKATKLINKLISLLQNTIGHMSETNTVEQEISNMKDYVYINQARYGSQIRVNFFVTPESLTYELPKLMIQPFIENAFFHAFNKKTSGFIHIMIGTQGDTLICEIVDNGDGMVIPSGKRLPTRQRNEQLRSGIGVRNVHERIEIMYGKAYGVEFSSSLGEGTKVKIRLPIIKSNL</sequence>
<dbReference type="SMART" id="SM00304">
    <property type="entry name" value="HAMP"/>
    <property type="match status" value="1"/>
</dbReference>
<proteinExistence type="predicted"/>
<dbReference type="InterPro" id="IPR003594">
    <property type="entry name" value="HATPase_dom"/>
</dbReference>
<dbReference type="Proteomes" id="UP000254519">
    <property type="component" value="Unassembled WGS sequence"/>
</dbReference>
<keyword evidence="7" id="KW-1133">Transmembrane helix</keyword>
<dbReference type="SUPFAM" id="SSF55874">
    <property type="entry name" value="ATPase domain of HSP90 chaperone/DNA topoisomerase II/histidine kinase"/>
    <property type="match status" value="1"/>
</dbReference>
<dbReference type="EC" id="2.7.13.3" evidence="9"/>
<evidence type="ECO:0000256" key="5">
    <source>
        <dbReference type="ARBA" id="ARBA00022777"/>
    </source>
</evidence>
<dbReference type="Pfam" id="PF02518">
    <property type="entry name" value="HATPase_c"/>
    <property type="match status" value="1"/>
</dbReference>
<dbReference type="InterPro" id="IPR010559">
    <property type="entry name" value="Sig_transdc_His_kin_internal"/>
</dbReference>
<keyword evidence="2" id="KW-1003">Cell membrane</keyword>
<dbReference type="EMBL" id="UGYZ01000002">
    <property type="protein sequence ID" value="SUI99565.1"/>
    <property type="molecule type" value="Genomic_DNA"/>
</dbReference>
<comment type="subcellular location">
    <subcellularLocation>
        <location evidence="1">Cell membrane</location>
        <topology evidence="1">Multi-pass membrane protein</topology>
    </subcellularLocation>
</comment>
<evidence type="ECO:0000256" key="3">
    <source>
        <dbReference type="ARBA" id="ARBA00022553"/>
    </source>
</evidence>
<dbReference type="InterPro" id="IPR036890">
    <property type="entry name" value="HATPase_C_sf"/>
</dbReference>
<organism evidence="9 10">
    <name type="scientific">Sporosarcina pasteurii</name>
    <name type="common">Bacillus pasteurii</name>
    <dbReference type="NCBI Taxonomy" id="1474"/>
    <lineage>
        <taxon>Bacteria</taxon>
        <taxon>Bacillati</taxon>
        <taxon>Bacillota</taxon>
        <taxon>Bacilli</taxon>
        <taxon>Bacillales</taxon>
        <taxon>Caryophanaceae</taxon>
        <taxon>Sporosarcina</taxon>
    </lineage>
</organism>
<dbReference type="Pfam" id="PF00672">
    <property type="entry name" value="HAMP"/>
    <property type="match status" value="1"/>
</dbReference>
<evidence type="ECO:0000313" key="10">
    <source>
        <dbReference type="Proteomes" id="UP000254519"/>
    </source>
</evidence>
<evidence type="ECO:0000256" key="6">
    <source>
        <dbReference type="ARBA" id="ARBA00023136"/>
    </source>
</evidence>
<dbReference type="OrthoDB" id="9776552at2"/>
<evidence type="ECO:0000256" key="4">
    <source>
        <dbReference type="ARBA" id="ARBA00022679"/>
    </source>
</evidence>
<keyword evidence="5 9" id="KW-0418">Kinase</keyword>
<feature type="transmembrane region" description="Helical" evidence="7">
    <location>
        <begin position="12"/>
        <end position="34"/>
    </location>
</feature>
<dbReference type="PROSITE" id="PS50885">
    <property type="entry name" value="HAMP"/>
    <property type="match status" value="1"/>
</dbReference>
<dbReference type="Gene3D" id="6.10.340.10">
    <property type="match status" value="1"/>
</dbReference>
<dbReference type="AlphaFoldDB" id="A0A380BDF5"/>
<feature type="transmembrane region" description="Helical" evidence="7">
    <location>
        <begin position="302"/>
        <end position="320"/>
    </location>
</feature>
<keyword evidence="4 9" id="KW-0808">Transferase</keyword>
<evidence type="ECO:0000313" key="9">
    <source>
        <dbReference type="EMBL" id="SUI99565.1"/>
    </source>
</evidence>
<evidence type="ECO:0000256" key="7">
    <source>
        <dbReference type="SAM" id="Phobius"/>
    </source>
</evidence>
<gene>
    <name evidence="9" type="primary">yehU</name>
    <name evidence="9" type="ORF">NCTC4822_00661</name>
</gene>
<accession>A0A380BDF5</accession>
<name>A0A380BDF5_SPOPA</name>
<dbReference type="PANTHER" id="PTHR34220">
    <property type="entry name" value="SENSOR HISTIDINE KINASE YPDA"/>
    <property type="match status" value="1"/>
</dbReference>
<reference evidence="9 10" key="1">
    <citation type="submission" date="2018-06" db="EMBL/GenBank/DDBJ databases">
        <authorList>
            <consortium name="Pathogen Informatics"/>
            <person name="Doyle S."/>
        </authorList>
    </citation>
    <scope>NUCLEOTIDE SEQUENCE [LARGE SCALE GENOMIC DNA]</scope>
    <source>
        <strain evidence="10">ATCC 11859 / DSM 33 / NCIB 8841 / NCTC 4822</strain>
    </source>
</reference>
<evidence type="ECO:0000256" key="2">
    <source>
        <dbReference type="ARBA" id="ARBA00022475"/>
    </source>
</evidence>
<keyword evidence="10" id="KW-1185">Reference proteome</keyword>
<feature type="domain" description="HAMP" evidence="8">
    <location>
        <begin position="322"/>
        <end position="374"/>
    </location>
</feature>
<keyword evidence="6 7" id="KW-0472">Membrane</keyword>
<evidence type="ECO:0000256" key="1">
    <source>
        <dbReference type="ARBA" id="ARBA00004651"/>
    </source>
</evidence>
<dbReference type="GO" id="GO:0000155">
    <property type="term" value="F:phosphorelay sensor kinase activity"/>
    <property type="evidence" value="ECO:0007669"/>
    <property type="project" value="InterPro"/>
</dbReference>
<keyword evidence="7" id="KW-0812">Transmembrane</keyword>
<dbReference type="Pfam" id="PF06580">
    <property type="entry name" value="His_kinase"/>
    <property type="match status" value="1"/>
</dbReference>
<protein>
    <submittedName>
        <fullName evidence="9">Probable sensor-like histidine kinase YehU</fullName>
        <ecNumber evidence="9">2.7.13.3</ecNumber>
    </submittedName>
</protein>
<dbReference type="PANTHER" id="PTHR34220:SF7">
    <property type="entry name" value="SENSOR HISTIDINE KINASE YPDA"/>
    <property type="match status" value="1"/>
</dbReference>
<dbReference type="InterPro" id="IPR003660">
    <property type="entry name" value="HAMP_dom"/>
</dbReference>